<dbReference type="EMBL" id="BGZK01000134">
    <property type="protein sequence ID" value="GBP21962.1"/>
    <property type="molecule type" value="Genomic_DNA"/>
</dbReference>
<protein>
    <submittedName>
        <fullName evidence="1">Uncharacterized protein</fullName>
    </submittedName>
</protein>
<dbReference type="Proteomes" id="UP000299102">
    <property type="component" value="Unassembled WGS sequence"/>
</dbReference>
<evidence type="ECO:0000313" key="1">
    <source>
        <dbReference type="EMBL" id="GBP21962.1"/>
    </source>
</evidence>
<proteinExistence type="predicted"/>
<dbReference type="AlphaFoldDB" id="A0A4C1U6G4"/>
<reference evidence="1 2" key="1">
    <citation type="journal article" date="2019" name="Commun. Biol.">
        <title>The bagworm genome reveals a unique fibroin gene that provides high tensile strength.</title>
        <authorList>
            <person name="Kono N."/>
            <person name="Nakamura H."/>
            <person name="Ohtoshi R."/>
            <person name="Tomita M."/>
            <person name="Numata K."/>
            <person name="Arakawa K."/>
        </authorList>
    </citation>
    <scope>NUCLEOTIDE SEQUENCE [LARGE SCALE GENOMIC DNA]</scope>
</reference>
<sequence length="101" mass="11302">MRNKYVRAPKLLRCPLGLEQGLGDAAKPSVPNIVIALATTFISGIQSALGHLRSQPSRSKQIAKGVRINSEEIEIGQMNWRYKSDHDSLETRRSNELIDIF</sequence>
<gene>
    <name evidence="1" type="ORF">EVAR_7179_1</name>
</gene>
<name>A0A4C1U6G4_EUMVA</name>
<evidence type="ECO:0000313" key="2">
    <source>
        <dbReference type="Proteomes" id="UP000299102"/>
    </source>
</evidence>
<comment type="caution">
    <text evidence="1">The sequence shown here is derived from an EMBL/GenBank/DDBJ whole genome shotgun (WGS) entry which is preliminary data.</text>
</comment>
<keyword evidence="2" id="KW-1185">Reference proteome</keyword>
<accession>A0A4C1U6G4</accession>
<organism evidence="1 2">
    <name type="scientific">Eumeta variegata</name>
    <name type="common">Bagworm moth</name>
    <name type="synonym">Eumeta japonica</name>
    <dbReference type="NCBI Taxonomy" id="151549"/>
    <lineage>
        <taxon>Eukaryota</taxon>
        <taxon>Metazoa</taxon>
        <taxon>Ecdysozoa</taxon>
        <taxon>Arthropoda</taxon>
        <taxon>Hexapoda</taxon>
        <taxon>Insecta</taxon>
        <taxon>Pterygota</taxon>
        <taxon>Neoptera</taxon>
        <taxon>Endopterygota</taxon>
        <taxon>Lepidoptera</taxon>
        <taxon>Glossata</taxon>
        <taxon>Ditrysia</taxon>
        <taxon>Tineoidea</taxon>
        <taxon>Psychidae</taxon>
        <taxon>Oiketicinae</taxon>
        <taxon>Eumeta</taxon>
    </lineage>
</organism>